<dbReference type="Proteomes" id="UP000001396">
    <property type="component" value="Unassembled WGS sequence"/>
</dbReference>
<keyword evidence="7" id="KW-1185">Reference proteome</keyword>
<dbReference type="InterPro" id="IPR002938">
    <property type="entry name" value="FAD-bd"/>
</dbReference>
<proteinExistence type="predicted"/>
<dbReference type="GeneID" id="31355906"/>
<keyword evidence="1" id="KW-0285">Flavoprotein</keyword>
<evidence type="ECO:0000259" key="5">
    <source>
        <dbReference type="Pfam" id="PF01494"/>
    </source>
</evidence>
<dbReference type="RefSeq" id="XP_020438676.1">
    <property type="nucleotide sequence ID" value="XM_020571402.1"/>
</dbReference>
<dbReference type="PANTHER" id="PTHR46972">
    <property type="entry name" value="MONOOXYGENASE ASQM-RELATED"/>
    <property type="match status" value="1"/>
</dbReference>
<keyword evidence="4" id="KW-0503">Monooxygenase</keyword>
<dbReference type="PANTHER" id="PTHR46972:SF1">
    <property type="entry name" value="FAD DEPENDENT OXIDOREDUCTASE DOMAIN-CONTAINING PROTEIN"/>
    <property type="match status" value="1"/>
</dbReference>
<sequence length="406" mass="45166">MFSDKLIKNKRIAVIGAGPSGLSLACLLQKRGATDVKVYERDINRFTRIQGGSLDIHQDSGQLIIKASGLLDQFQNKKIRTGGSSHSILDKDAKLHYMVPEFKLLNSRPEIDRGDLRDLFLDALEEDTVLWNHHLIGVEIDNNFLNNNSVTLKFQDGTVDHVDILIGGDGYNSKVRNLLLPPDKVQGVYKGILLIQSEIENPSERCPQIDSWVANGSMFALGDGKLLGAQQKSSGNLVVFFSTKKNEDFVNQSNLLSNNNDLIREFLFKEFNGWNQVFIDLIIEATTSVPITARLLYGNICEKWETNPRVTLIGDSAHTILPFTGEGANIAMLDSLDLVNELTDPNNNSTLNNFICFYFYVSINQPNQTITQYDTSFLLIVSNHPTQPTAVLIYQQIGGSPSTSSN</sequence>
<dbReference type="EMBL" id="ADBJ01000002">
    <property type="protein sequence ID" value="EFA86571.1"/>
    <property type="molecule type" value="Genomic_DNA"/>
</dbReference>
<gene>
    <name evidence="6" type="ORF">PPL_00372</name>
</gene>
<accession>D3AW98</accession>
<dbReference type="SUPFAM" id="SSF51905">
    <property type="entry name" value="FAD/NAD(P)-binding domain"/>
    <property type="match status" value="1"/>
</dbReference>
<evidence type="ECO:0000256" key="2">
    <source>
        <dbReference type="ARBA" id="ARBA00022827"/>
    </source>
</evidence>
<dbReference type="STRING" id="670386.D3AW98"/>
<feature type="domain" description="FAD-binding" evidence="5">
    <location>
        <begin position="299"/>
        <end position="343"/>
    </location>
</feature>
<dbReference type="GO" id="GO:0004497">
    <property type="term" value="F:monooxygenase activity"/>
    <property type="evidence" value="ECO:0007669"/>
    <property type="project" value="UniProtKB-KW"/>
</dbReference>
<dbReference type="InParanoid" id="D3AW98"/>
<evidence type="ECO:0000256" key="3">
    <source>
        <dbReference type="ARBA" id="ARBA00023002"/>
    </source>
</evidence>
<evidence type="ECO:0000256" key="4">
    <source>
        <dbReference type="ARBA" id="ARBA00023033"/>
    </source>
</evidence>
<protein>
    <recommendedName>
        <fullName evidence="5">FAD-binding domain-containing protein</fullName>
    </recommendedName>
</protein>
<dbReference type="OMA" id="AVHGYYF"/>
<dbReference type="Gene3D" id="3.50.50.60">
    <property type="entry name" value="FAD/NAD(P)-binding domain"/>
    <property type="match status" value="1"/>
</dbReference>
<evidence type="ECO:0000313" key="6">
    <source>
        <dbReference type="EMBL" id="EFA86571.1"/>
    </source>
</evidence>
<dbReference type="GO" id="GO:0071949">
    <property type="term" value="F:FAD binding"/>
    <property type="evidence" value="ECO:0007669"/>
    <property type="project" value="InterPro"/>
</dbReference>
<dbReference type="PRINTS" id="PR00420">
    <property type="entry name" value="RNGMNOXGNASE"/>
</dbReference>
<dbReference type="Pfam" id="PF13450">
    <property type="entry name" value="NAD_binding_8"/>
    <property type="match status" value="1"/>
</dbReference>
<name>D3AW98_HETP5</name>
<reference evidence="6 7" key="1">
    <citation type="journal article" date="2011" name="Genome Res.">
        <title>Phylogeny-wide analysis of social amoeba genomes highlights ancient origins for complex intercellular communication.</title>
        <authorList>
            <person name="Heidel A.J."/>
            <person name="Lawal H.M."/>
            <person name="Felder M."/>
            <person name="Schilde C."/>
            <person name="Helps N.R."/>
            <person name="Tunggal B."/>
            <person name="Rivero F."/>
            <person name="John U."/>
            <person name="Schleicher M."/>
            <person name="Eichinger L."/>
            <person name="Platzer M."/>
            <person name="Noegel A.A."/>
            <person name="Schaap P."/>
            <person name="Gloeckner G."/>
        </authorList>
    </citation>
    <scope>NUCLEOTIDE SEQUENCE [LARGE SCALE GENOMIC DNA]</scope>
    <source>
        <strain evidence="7">ATCC 26659 / Pp 5 / PN500</strain>
    </source>
</reference>
<dbReference type="AlphaFoldDB" id="D3AW98"/>
<organism evidence="6 7">
    <name type="scientific">Heterostelium pallidum (strain ATCC 26659 / Pp 5 / PN500)</name>
    <name type="common">Cellular slime mold</name>
    <name type="synonym">Polysphondylium pallidum</name>
    <dbReference type="NCBI Taxonomy" id="670386"/>
    <lineage>
        <taxon>Eukaryota</taxon>
        <taxon>Amoebozoa</taxon>
        <taxon>Evosea</taxon>
        <taxon>Eumycetozoa</taxon>
        <taxon>Dictyostelia</taxon>
        <taxon>Acytosteliales</taxon>
        <taxon>Acytosteliaceae</taxon>
        <taxon>Heterostelium</taxon>
    </lineage>
</organism>
<dbReference type="InterPro" id="IPR036188">
    <property type="entry name" value="FAD/NAD-bd_sf"/>
</dbReference>
<evidence type="ECO:0000313" key="7">
    <source>
        <dbReference type="Proteomes" id="UP000001396"/>
    </source>
</evidence>
<evidence type="ECO:0000256" key="1">
    <source>
        <dbReference type="ARBA" id="ARBA00022630"/>
    </source>
</evidence>
<keyword evidence="3" id="KW-0560">Oxidoreductase</keyword>
<keyword evidence="2" id="KW-0274">FAD</keyword>
<dbReference type="PROSITE" id="PS51257">
    <property type="entry name" value="PROKAR_LIPOPROTEIN"/>
    <property type="match status" value="1"/>
</dbReference>
<comment type="caution">
    <text evidence="6">The sequence shown here is derived from an EMBL/GenBank/DDBJ whole genome shotgun (WGS) entry which is preliminary data.</text>
</comment>
<dbReference type="FunCoup" id="D3AW98">
    <property type="interactions" value="1"/>
</dbReference>
<dbReference type="Pfam" id="PF01494">
    <property type="entry name" value="FAD_binding_3"/>
    <property type="match status" value="1"/>
</dbReference>